<dbReference type="PROSITE" id="PS51257">
    <property type="entry name" value="PROKAR_LIPOPROTEIN"/>
    <property type="match status" value="1"/>
</dbReference>
<evidence type="ECO:0000313" key="2">
    <source>
        <dbReference type="EMBL" id="CAA9356466.1"/>
    </source>
</evidence>
<sequence>MRRPTMPLRRALALCGALLLASCNPGRATSPEAVVGSWLSAEQQGSGSQTLQTQQWVDLHADGTYRWSIHVSDPARPPQDALVETFEHSGSWKIVGGRLGLLTVTGMGWRRGTGGYQADYAGEWNYQHRIEVDSDRMKLHYMTRPEQSILPYTLVFERMIDTGPFPMGHRR</sequence>
<name>A0A6J4MCI5_9BACT</name>
<accession>A0A6J4MCI5</accession>
<reference evidence="2" key="1">
    <citation type="submission" date="2020-02" db="EMBL/GenBank/DDBJ databases">
        <authorList>
            <person name="Meier V. D."/>
        </authorList>
    </citation>
    <scope>NUCLEOTIDE SEQUENCE</scope>
    <source>
        <strain evidence="2">AVDCRST_MAG89</strain>
    </source>
</reference>
<proteinExistence type="predicted"/>
<dbReference type="EMBL" id="CADCTV010000723">
    <property type="protein sequence ID" value="CAA9356466.1"/>
    <property type="molecule type" value="Genomic_DNA"/>
</dbReference>
<dbReference type="AlphaFoldDB" id="A0A6J4MCI5"/>
<evidence type="ECO:0000256" key="1">
    <source>
        <dbReference type="SAM" id="SignalP"/>
    </source>
</evidence>
<evidence type="ECO:0008006" key="3">
    <source>
        <dbReference type="Google" id="ProtNLM"/>
    </source>
</evidence>
<feature type="chain" id="PRO_5027114122" description="Lipocalin-like domain-containing protein" evidence="1">
    <location>
        <begin position="29"/>
        <end position="171"/>
    </location>
</feature>
<organism evidence="2">
    <name type="scientific">uncultured Gemmatimonadota bacterium</name>
    <dbReference type="NCBI Taxonomy" id="203437"/>
    <lineage>
        <taxon>Bacteria</taxon>
        <taxon>Pseudomonadati</taxon>
        <taxon>Gemmatimonadota</taxon>
        <taxon>environmental samples</taxon>
    </lineage>
</organism>
<feature type="signal peptide" evidence="1">
    <location>
        <begin position="1"/>
        <end position="28"/>
    </location>
</feature>
<gene>
    <name evidence="2" type="ORF">AVDCRST_MAG89-3470</name>
</gene>
<protein>
    <recommendedName>
        <fullName evidence="3">Lipocalin-like domain-containing protein</fullName>
    </recommendedName>
</protein>
<keyword evidence="1" id="KW-0732">Signal</keyword>